<dbReference type="AlphaFoldDB" id="A0A285IA64"/>
<sequence length="156" mass="16998">MSSDPLDLDWAAVHHAYGPATDMPGLLRALRSRDEQRRTEAARQFRIRALHQDTLYPAAVAAAPYLIELLADDAAPDRTLGHELLVASLPEDALDRLAGARPHRLGPRLHEITEQRDRSGPPPQINRCNATRTTRSAPVCRPTCGCSTTPVATPAA</sequence>
<feature type="region of interest" description="Disordered" evidence="1">
    <location>
        <begin position="110"/>
        <end position="132"/>
    </location>
</feature>
<dbReference type="OrthoDB" id="292843at2"/>
<evidence type="ECO:0000256" key="1">
    <source>
        <dbReference type="SAM" id="MobiDB-lite"/>
    </source>
</evidence>
<reference evidence="2 3" key="1">
    <citation type="submission" date="2017-09" db="EMBL/GenBank/DDBJ databases">
        <authorList>
            <person name="Ehlers B."/>
            <person name="Leendertz F.H."/>
        </authorList>
    </citation>
    <scope>NUCLEOTIDE SEQUENCE [LARGE SCALE GENOMIC DNA]</scope>
    <source>
        <strain evidence="2 3">CGMCC 4.6857</strain>
    </source>
</reference>
<keyword evidence="3" id="KW-1185">Reference proteome</keyword>
<dbReference type="RefSeq" id="WP_143234709.1">
    <property type="nucleotide sequence ID" value="NZ_OBDY01000007.1"/>
</dbReference>
<gene>
    <name evidence="2" type="ORF">SAMN05421748_107137</name>
</gene>
<proteinExistence type="predicted"/>
<organism evidence="2 3">
    <name type="scientific">Paractinoplanes atraurantiacus</name>
    <dbReference type="NCBI Taxonomy" id="1036182"/>
    <lineage>
        <taxon>Bacteria</taxon>
        <taxon>Bacillati</taxon>
        <taxon>Actinomycetota</taxon>
        <taxon>Actinomycetes</taxon>
        <taxon>Micromonosporales</taxon>
        <taxon>Micromonosporaceae</taxon>
        <taxon>Paractinoplanes</taxon>
    </lineage>
</organism>
<name>A0A285IA64_9ACTN</name>
<protein>
    <submittedName>
        <fullName evidence="2">Uncharacterized protein</fullName>
    </submittedName>
</protein>
<evidence type="ECO:0000313" key="2">
    <source>
        <dbReference type="EMBL" id="SNY44872.1"/>
    </source>
</evidence>
<accession>A0A285IA64</accession>
<evidence type="ECO:0000313" key="3">
    <source>
        <dbReference type="Proteomes" id="UP000219612"/>
    </source>
</evidence>
<dbReference type="Proteomes" id="UP000219612">
    <property type="component" value="Unassembled WGS sequence"/>
</dbReference>
<dbReference type="EMBL" id="OBDY01000007">
    <property type="protein sequence ID" value="SNY44872.1"/>
    <property type="molecule type" value="Genomic_DNA"/>
</dbReference>
<feature type="compositionally biased region" description="Basic and acidic residues" evidence="1">
    <location>
        <begin position="110"/>
        <end position="119"/>
    </location>
</feature>